<comment type="cofactor">
    <cofactor evidence="1">
        <name>FAD</name>
        <dbReference type="ChEBI" id="CHEBI:57692"/>
    </cofactor>
</comment>
<dbReference type="AlphaFoldDB" id="A0A3T0ECS1"/>
<dbReference type="PANTHER" id="PTHR48083:SF33">
    <property type="entry name" value="ACYL-COENZYME A DEHYDROGENASE"/>
    <property type="match status" value="1"/>
</dbReference>
<dbReference type="InterPro" id="IPR009100">
    <property type="entry name" value="AcylCoA_DH/oxidase_NM_dom_sf"/>
</dbReference>
<dbReference type="EC" id="1.3.8.7" evidence="4"/>
<comment type="catalytic activity">
    <reaction evidence="11">
        <text>a long-chain 2,3-saturated fatty acyl-CoA + oxidized [electron-transfer flavoprotein] + H(+) = a long-chain (2E)-enoyl-CoA + reduced [electron-transfer flavoprotein]</text>
        <dbReference type="Rhea" id="RHEA:17721"/>
        <dbReference type="Rhea" id="RHEA-COMP:10685"/>
        <dbReference type="Rhea" id="RHEA-COMP:10686"/>
        <dbReference type="ChEBI" id="CHEBI:15378"/>
        <dbReference type="ChEBI" id="CHEBI:57692"/>
        <dbReference type="ChEBI" id="CHEBI:58307"/>
        <dbReference type="ChEBI" id="CHEBI:83721"/>
        <dbReference type="ChEBI" id="CHEBI:83727"/>
        <dbReference type="EC" id="1.3.8.8"/>
    </reaction>
</comment>
<dbReference type="Pfam" id="PF00441">
    <property type="entry name" value="Acyl-CoA_dh_1"/>
    <property type="match status" value="1"/>
</dbReference>
<keyword evidence="9" id="KW-0560">Oxidoreductase</keyword>
<dbReference type="FunFam" id="1.20.140.10:FF:000009">
    <property type="entry name" value="Acyl-CoA dehydrogenase"/>
    <property type="match status" value="1"/>
</dbReference>
<accession>A0A3T0ECS1</accession>
<protein>
    <recommendedName>
        <fullName evidence="6">Acyl-coenzyme A dehydrogenase</fullName>
        <ecNumber evidence="4">1.3.8.7</ecNumber>
        <ecNumber evidence="5">1.3.8.8</ecNumber>
    </recommendedName>
</protein>
<dbReference type="Pfam" id="PF02771">
    <property type="entry name" value="Acyl-CoA_dh_N"/>
    <property type="match status" value="1"/>
</dbReference>
<feature type="domain" description="Acyl-CoA dehydrogenase/oxidase C-terminal" evidence="12">
    <location>
        <begin position="321"/>
        <end position="468"/>
    </location>
</feature>
<keyword evidence="16" id="KW-1185">Reference proteome</keyword>
<dbReference type="Gene3D" id="1.10.540.10">
    <property type="entry name" value="Acyl-CoA dehydrogenase/oxidase, N-terminal domain"/>
    <property type="match status" value="1"/>
</dbReference>
<dbReference type="EC" id="1.3.8.8" evidence="5"/>
<evidence type="ECO:0000256" key="5">
    <source>
        <dbReference type="ARBA" id="ARBA00012040"/>
    </source>
</evidence>
<dbReference type="GO" id="GO:0050660">
    <property type="term" value="F:flavin adenine dinucleotide binding"/>
    <property type="evidence" value="ECO:0007669"/>
    <property type="project" value="InterPro"/>
</dbReference>
<dbReference type="GO" id="GO:0004466">
    <property type="term" value="F:long-chain fatty acyl-CoA dehydrogenase activity"/>
    <property type="evidence" value="ECO:0007669"/>
    <property type="project" value="UniProtKB-EC"/>
</dbReference>
<evidence type="ECO:0000256" key="4">
    <source>
        <dbReference type="ARBA" id="ARBA00012033"/>
    </source>
</evidence>
<dbReference type="NCBIfam" id="NF009586">
    <property type="entry name" value="PRK13026.1"/>
    <property type="match status" value="1"/>
</dbReference>
<dbReference type="InterPro" id="IPR013786">
    <property type="entry name" value="AcylCoA_DH/ox_N"/>
</dbReference>
<evidence type="ECO:0000313" key="16">
    <source>
        <dbReference type="Proteomes" id="UP000286954"/>
    </source>
</evidence>
<dbReference type="Gene3D" id="2.40.110.10">
    <property type="entry name" value="Butyryl-CoA Dehydrogenase, subunit A, domain 2"/>
    <property type="match status" value="1"/>
</dbReference>
<dbReference type="KEGG" id="gak:X907_2588"/>
<evidence type="ECO:0000256" key="10">
    <source>
        <dbReference type="ARBA" id="ARBA00047882"/>
    </source>
</evidence>
<dbReference type="InterPro" id="IPR037069">
    <property type="entry name" value="AcylCoA_DH/ox_N_sf"/>
</dbReference>
<name>A0A3T0ECS1_9PROT</name>
<evidence type="ECO:0000259" key="12">
    <source>
        <dbReference type="Pfam" id="PF00441"/>
    </source>
</evidence>
<organism evidence="15 16">
    <name type="scientific">Glycocaulis alkaliphilus</name>
    <dbReference type="NCBI Taxonomy" id="1434191"/>
    <lineage>
        <taxon>Bacteria</taxon>
        <taxon>Pseudomonadati</taxon>
        <taxon>Pseudomonadota</taxon>
        <taxon>Alphaproteobacteria</taxon>
        <taxon>Maricaulales</taxon>
        <taxon>Maricaulaceae</taxon>
        <taxon>Glycocaulis</taxon>
    </lineage>
</organism>
<evidence type="ECO:0000256" key="2">
    <source>
        <dbReference type="ARBA" id="ARBA00005005"/>
    </source>
</evidence>
<dbReference type="InterPro" id="IPR046373">
    <property type="entry name" value="Acyl-CoA_Oxase/DH_mid-dom_sf"/>
</dbReference>
<dbReference type="Proteomes" id="UP000286954">
    <property type="component" value="Chromosome"/>
</dbReference>
<comment type="catalytic activity">
    <reaction evidence="10">
        <text>a medium-chain 2,3-saturated fatty acyl-CoA + oxidized [electron-transfer flavoprotein] + H(+) = a medium-chain (2E)-enoyl-CoA + reduced [electron-transfer flavoprotein]</text>
        <dbReference type="Rhea" id="RHEA:14477"/>
        <dbReference type="Rhea" id="RHEA-COMP:10685"/>
        <dbReference type="Rhea" id="RHEA-COMP:10686"/>
        <dbReference type="ChEBI" id="CHEBI:15378"/>
        <dbReference type="ChEBI" id="CHEBI:57692"/>
        <dbReference type="ChEBI" id="CHEBI:58307"/>
        <dbReference type="ChEBI" id="CHEBI:83723"/>
        <dbReference type="ChEBI" id="CHEBI:83726"/>
        <dbReference type="EC" id="1.3.8.7"/>
    </reaction>
</comment>
<comment type="pathway">
    <text evidence="2">Lipid metabolism; fatty acid beta-oxidation.</text>
</comment>
<dbReference type="UniPathway" id="UPA00659"/>
<dbReference type="NCBIfam" id="NF007000">
    <property type="entry name" value="PRK09463.1"/>
    <property type="match status" value="1"/>
</dbReference>
<keyword evidence="8" id="KW-0274">FAD</keyword>
<dbReference type="InterPro" id="IPR036250">
    <property type="entry name" value="AcylCo_DH-like_C"/>
</dbReference>
<dbReference type="FunFam" id="1.10.540.10:FF:000004">
    <property type="entry name" value="Acyl-CoA dehydrogenase"/>
    <property type="match status" value="1"/>
</dbReference>
<dbReference type="SUPFAM" id="SSF56645">
    <property type="entry name" value="Acyl-CoA dehydrogenase NM domain-like"/>
    <property type="match status" value="1"/>
</dbReference>
<evidence type="ECO:0000313" key="15">
    <source>
        <dbReference type="EMBL" id="AZU05099.1"/>
    </source>
</evidence>
<comment type="similarity">
    <text evidence="3">Belongs to the acyl-CoA dehydrogenase family.</text>
</comment>
<evidence type="ECO:0000256" key="7">
    <source>
        <dbReference type="ARBA" id="ARBA00022630"/>
    </source>
</evidence>
<dbReference type="InterPro" id="IPR050741">
    <property type="entry name" value="Acyl-CoA_dehydrogenase"/>
</dbReference>
<dbReference type="Pfam" id="PF09317">
    <property type="entry name" value="ACDH_C"/>
    <property type="match status" value="1"/>
</dbReference>
<reference evidence="15 16" key="1">
    <citation type="submission" date="2016-12" db="EMBL/GenBank/DDBJ databases">
        <title>The genome of dimorphic prosthecate Glycocaulis alkaliphilus 6b-8t, isolated from crude oil dictates its adaptability in petroleum environments.</title>
        <authorList>
            <person name="Wu X.-L."/>
            <person name="Geng S."/>
        </authorList>
    </citation>
    <scope>NUCLEOTIDE SEQUENCE [LARGE SCALE GENOMIC DNA]</scope>
    <source>
        <strain evidence="15 16">6B-8</strain>
    </source>
</reference>
<dbReference type="GO" id="GO:0005737">
    <property type="term" value="C:cytoplasm"/>
    <property type="evidence" value="ECO:0007669"/>
    <property type="project" value="TreeGrafter"/>
</dbReference>
<evidence type="ECO:0000259" key="13">
    <source>
        <dbReference type="Pfam" id="PF02771"/>
    </source>
</evidence>
<dbReference type="GO" id="GO:0033539">
    <property type="term" value="P:fatty acid beta-oxidation using acyl-CoA dehydrogenase"/>
    <property type="evidence" value="ECO:0007669"/>
    <property type="project" value="InterPro"/>
</dbReference>
<evidence type="ECO:0000256" key="8">
    <source>
        <dbReference type="ARBA" id="ARBA00022827"/>
    </source>
</evidence>
<gene>
    <name evidence="15" type="ORF">X907_2588</name>
</gene>
<evidence type="ECO:0000256" key="6">
    <source>
        <dbReference type="ARBA" id="ARBA00020144"/>
    </source>
</evidence>
<evidence type="ECO:0000256" key="1">
    <source>
        <dbReference type="ARBA" id="ARBA00001974"/>
    </source>
</evidence>
<dbReference type="InterPro" id="IPR009075">
    <property type="entry name" value="AcylCo_DH/oxidase_C"/>
</dbReference>
<dbReference type="InterPro" id="IPR015396">
    <property type="entry name" value="FadE_C"/>
</dbReference>
<feature type="domain" description="Acyl-CoA dehydrogenase C-terminal bacterial-type" evidence="14">
    <location>
        <begin position="475"/>
        <end position="747"/>
    </location>
</feature>
<proteinExistence type="inferred from homology"/>
<sequence>MTGVKAHETILRRPEKWSLRMSQWRRNLISKPLMRWYEGVMPEMSATEAEAIEAGTVWWDAQIMSGRPDWSYLRTLETGQLTEAEQAFIDGPVQRLCALLDDWQIESELHDLPRPVWDMMIREGFLAMIIPTEYGGKGFSALAHSEVVRTIATRSITAAVTVMVPNSLGPGELLMLYGTDEQKAHYLPRLASGEDIPCFALTGIEAGSDAGAMTDTGVVVEREIDGKRVLGIEITCDKRYITLAPVATIAGLAFRLRDPDGLLGGEEELGITVALVPTDTPGLDTGRRHIPSGLAFQNGPVRGKDVFVPMDQVLGGRDHIGKGWRMLTGALAAGRGISLPSMSCAAAALSAQACGAYARVREQFGLSIGNFEGVREPLARIAASAYLIDAARKLTAAGIDKGEKPAVVSAIMKYHATERLRQAVNDAMDVHGGKLVMEGPRNYLATAYNAIPVAITVEGANILTRSLIIFGQGAIRCHPYLLAEMEAVRNPDREEGLKAFDHAVFAHIWHDIRNFTRSFAHGLTFGRFAHAPEGAGELAPYYRQLTHASVRLAVISEMALGVLGGALKRKEALSGRLGDILSEVYLLSAVLKRFEAEGRQAADKPLLDLCFEDGLYRVQQRLRDVIREFPGLHWRILLRLFLCPLGQHRKPPSHRLMNAAAQCVLEPGGPRERLARGVYIGEGDDPLAVLERAFAAIIRRDALLKKLKEAKTELDEAVSKGVLTKAEYREIEAANALIREVLLTDDFDAQAVAGASGADRQS</sequence>
<evidence type="ECO:0000256" key="11">
    <source>
        <dbReference type="ARBA" id="ARBA00049247"/>
    </source>
</evidence>
<dbReference type="Gene3D" id="1.20.140.10">
    <property type="entry name" value="Butyryl-CoA Dehydrogenase, subunit A, domain 3"/>
    <property type="match status" value="1"/>
</dbReference>
<evidence type="ECO:0000259" key="14">
    <source>
        <dbReference type="Pfam" id="PF09317"/>
    </source>
</evidence>
<dbReference type="GO" id="GO:0070991">
    <property type="term" value="F:medium-chain fatty acyl-CoA dehydrogenase activity"/>
    <property type="evidence" value="ECO:0007669"/>
    <property type="project" value="UniProtKB-EC"/>
</dbReference>
<dbReference type="EMBL" id="CP018911">
    <property type="protein sequence ID" value="AZU05099.1"/>
    <property type="molecule type" value="Genomic_DNA"/>
</dbReference>
<dbReference type="PANTHER" id="PTHR48083">
    <property type="entry name" value="MEDIUM-CHAIN SPECIFIC ACYL-COA DEHYDROGENASE, MITOCHONDRIAL-RELATED"/>
    <property type="match status" value="1"/>
</dbReference>
<keyword evidence="7" id="KW-0285">Flavoprotein</keyword>
<dbReference type="SUPFAM" id="SSF47203">
    <property type="entry name" value="Acyl-CoA dehydrogenase C-terminal domain-like"/>
    <property type="match status" value="1"/>
</dbReference>
<evidence type="ECO:0000256" key="3">
    <source>
        <dbReference type="ARBA" id="ARBA00009347"/>
    </source>
</evidence>
<feature type="domain" description="Acyl-CoA dehydrogenase/oxidase N-terminal" evidence="13">
    <location>
        <begin position="104"/>
        <end position="194"/>
    </location>
</feature>
<evidence type="ECO:0000256" key="9">
    <source>
        <dbReference type="ARBA" id="ARBA00023002"/>
    </source>
</evidence>